<name>A0A239BXI1_9ACTN</name>
<evidence type="ECO:0000313" key="2">
    <source>
        <dbReference type="EMBL" id="SNS11784.1"/>
    </source>
</evidence>
<reference evidence="2 3" key="1">
    <citation type="submission" date="2017-06" db="EMBL/GenBank/DDBJ databases">
        <authorList>
            <person name="Kim H.J."/>
            <person name="Triplett B.A."/>
        </authorList>
    </citation>
    <scope>NUCLEOTIDE SEQUENCE [LARGE SCALE GENOMIC DNA]</scope>
    <source>
        <strain evidence="2 3">DSM 43151</strain>
    </source>
</reference>
<gene>
    <name evidence="2" type="ORF">SAMN06264365_110151</name>
</gene>
<sequence>MFEFEFEAHEPEPQSHWNRALNLLGVCAALVVLTLATIALIGFSNPWVVEALQS</sequence>
<evidence type="ECO:0000313" key="3">
    <source>
        <dbReference type="Proteomes" id="UP000198415"/>
    </source>
</evidence>
<keyword evidence="3" id="KW-1185">Reference proteome</keyword>
<dbReference type="AlphaFoldDB" id="A0A239BXI1"/>
<keyword evidence="1" id="KW-0812">Transmembrane</keyword>
<dbReference type="EMBL" id="FZNR01000010">
    <property type="protein sequence ID" value="SNS11784.1"/>
    <property type="molecule type" value="Genomic_DNA"/>
</dbReference>
<keyword evidence="1" id="KW-1133">Transmembrane helix</keyword>
<dbReference type="RefSeq" id="WP_179277278.1">
    <property type="nucleotide sequence ID" value="NZ_BOMU01000062.1"/>
</dbReference>
<protein>
    <submittedName>
        <fullName evidence="2">Uncharacterized protein</fullName>
    </submittedName>
</protein>
<feature type="transmembrane region" description="Helical" evidence="1">
    <location>
        <begin position="20"/>
        <end position="43"/>
    </location>
</feature>
<evidence type="ECO:0000256" key="1">
    <source>
        <dbReference type="SAM" id="Phobius"/>
    </source>
</evidence>
<keyword evidence="1" id="KW-0472">Membrane</keyword>
<accession>A0A239BXI1</accession>
<organism evidence="2 3">
    <name type="scientific">Actinoplanes regularis</name>
    <dbReference type="NCBI Taxonomy" id="52697"/>
    <lineage>
        <taxon>Bacteria</taxon>
        <taxon>Bacillati</taxon>
        <taxon>Actinomycetota</taxon>
        <taxon>Actinomycetes</taxon>
        <taxon>Micromonosporales</taxon>
        <taxon>Micromonosporaceae</taxon>
        <taxon>Actinoplanes</taxon>
    </lineage>
</organism>
<dbReference type="Proteomes" id="UP000198415">
    <property type="component" value="Unassembled WGS sequence"/>
</dbReference>
<proteinExistence type="predicted"/>